<dbReference type="InterPro" id="IPR001387">
    <property type="entry name" value="Cro/C1-type_HTH"/>
</dbReference>
<name>A0A852VSX6_9MICO</name>
<evidence type="ECO:0000313" key="1">
    <source>
        <dbReference type="EMBL" id="NYF99079.1"/>
    </source>
</evidence>
<organism evidence="1 2">
    <name type="scientific">Janibacter cremeus</name>
    <dbReference type="NCBI Taxonomy" id="1285192"/>
    <lineage>
        <taxon>Bacteria</taxon>
        <taxon>Bacillati</taxon>
        <taxon>Actinomycetota</taxon>
        <taxon>Actinomycetes</taxon>
        <taxon>Micrococcales</taxon>
        <taxon>Intrasporangiaceae</taxon>
        <taxon>Janibacter</taxon>
    </lineage>
</organism>
<dbReference type="GO" id="GO:0003677">
    <property type="term" value="F:DNA binding"/>
    <property type="evidence" value="ECO:0007669"/>
    <property type="project" value="InterPro"/>
</dbReference>
<reference evidence="1 2" key="1">
    <citation type="submission" date="2020-07" db="EMBL/GenBank/DDBJ databases">
        <title>Sequencing the genomes of 1000 actinobacteria strains.</title>
        <authorList>
            <person name="Klenk H.-P."/>
        </authorList>
    </citation>
    <scope>NUCLEOTIDE SEQUENCE [LARGE SCALE GENOMIC DNA]</scope>
    <source>
        <strain evidence="1 2">DSM 26154</strain>
    </source>
</reference>
<keyword evidence="2" id="KW-1185">Reference proteome</keyword>
<dbReference type="AlphaFoldDB" id="A0A852VSX6"/>
<accession>A0A852VSX6</accession>
<dbReference type="CDD" id="cd00093">
    <property type="entry name" value="HTH_XRE"/>
    <property type="match status" value="1"/>
</dbReference>
<dbReference type="InterPro" id="IPR010982">
    <property type="entry name" value="Lambda_DNA-bd_dom_sf"/>
</dbReference>
<dbReference type="Proteomes" id="UP000554054">
    <property type="component" value="Unassembled WGS sequence"/>
</dbReference>
<dbReference type="Gene3D" id="1.10.260.40">
    <property type="entry name" value="lambda repressor-like DNA-binding domains"/>
    <property type="match status" value="1"/>
</dbReference>
<gene>
    <name evidence="1" type="ORF">BJY20_002471</name>
</gene>
<dbReference type="SUPFAM" id="SSF47413">
    <property type="entry name" value="lambda repressor-like DNA-binding domains"/>
    <property type="match status" value="1"/>
</dbReference>
<dbReference type="RefSeq" id="WP_185991827.1">
    <property type="nucleotide sequence ID" value="NZ_JACCAE010000001.1"/>
</dbReference>
<evidence type="ECO:0000313" key="2">
    <source>
        <dbReference type="Proteomes" id="UP000554054"/>
    </source>
</evidence>
<comment type="caution">
    <text evidence="1">The sequence shown here is derived from an EMBL/GenBank/DDBJ whole genome shotgun (WGS) entry which is preliminary data.</text>
</comment>
<sequence length="154" mass="16318">MSDDVASTLTRQRELYGEPLRDLADRVMGALGLTQGRLARTLGLSAPMLSQLLSGRRTKIGNPAVVQRLYVLLELVDEAPGLAPEELAARIEAVHEVQGTYATTRPTSDSEEATVAGLREVAGPADLRGAADLLAAEHPRLSSLLRKAAEGAHG</sequence>
<protein>
    <submittedName>
        <fullName evidence="1">Transcriptional regulator with XRE-family HTH domain</fullName>
    </submittedName>
</protein>
<dbReference type="EMBL" id="JACCAE010000001">
    <property type="protein sequence ID" value="NYF99079.1"/>
    <property type="molecule type" value="Genomic_DNA"/>
</dbReference>
<proteinExistence type="predicted"/>